<comment type="caution">
    <text evidence="3">The sequence shown here is derived from an EMBL/GenBank/DDBJ whole genome shotgun (WGS) entry which is preliminary data.</text>
</comment>
<proteinExistence type="predicted"/>
<evidence type="ECO:0000313" key="4">
    <source>
        <dbReference type="Proteomes" id="UP001595851"/>
    </source>
</evidence>
<accession>A0ABV8FZT9</accession>
<evidence type="ECO:0000256" key="2">
    <source>
        <dbReference type="SAM" id="Phobius"/>
    </source>
</evidence>
<keyword evidence="4" id="KW-1185">Reference proteome</keyword>
<name>A0ABV8FZT9_9ACTN</name>
<evidence type="ECO:0000256" key="1">
    <source>
        <dbReference type="SAM" id="MobiDB-lite"/>
    </source>
</evidence>
<dbReference type="RefSeq" id="WP_379527353.1">
    <property type="nucleotide sequence ID" value="NZ_JBHSBI010000003.1"/>
</dbReference>
<keyword evidence="2" id="KW-0812">Transmembrane</keyword>
<reference evidence="4" key="1">
    <citation type="journal article" date="2019" name="Int. J. Syst. Evol. Microbiol.">
        <title>The Global Catalogue of Microorganisms (GCM) 10K type strain sequencing project: providing services to taxonomists for standard genome sequencing and annotation.</title>
        <authorList>
            <consortium name="The Broad Institute Genomics Platform"/>
            <consortium name="The Broad Institute Genome Sequencing Center for Infectious Disease"/>
            <person name="Wu L."/>
            <person name="Ma J."/>
        </authorList>
    </citation>
    <scope>NUCLEOTIDE SEQUENCE [LARGE SCALE GENOMIC DNA]</scope>
    <source>
        <strain evidence="4">TBRC 1276</strain>
    </source>
</reference>
<evidence type="ECO:0000313" key="3">
    <source>
        <dbReference type="EMBL" id="MFC4007231.1"/>
    </source>
</evidence>
<organism evidence="3 4">
    <name type="scientific">Nonomuraea purpurea</name>
    <dbReference type="NCBI Taxonomy" id="1849276"/>
    <lineage>
        <taxon>Bacteria</taxon>
        <taxon>Bacillati</taxon>
        <taxon>Actinomycetota</taxon>
        <taxon>Actinomycetes</taxon>
        <taxon>Streptosporangiales</taxon>
        <taxon>Streptosporangiaceae</taxon>
        <taxon>Nonomuraea</taxon>
    </lineage>
</organism>
<keyword evidence="2" id="KW-0472">Membrane</keyword>
<gene>
    <name evidence="3" type="ORF">ACFOY2_08365</name>
</gene>
<sequence length="251" mass="25668">MAVVPSEGGPVAVVLPVVPSAVVPITVVPVMAGPVAAGSVVTGRGFVRWVAGSPVAAGPLAADLAGLRASPARLTALGLSRATRMNPVQPSPPPVPKVTVRPRPPAPPKGVTARRGKATVPRVVTERSPSPKVSISMPAARRPALPKVTLPHVTVYRDGLCAGGVTVGECPRTRPRAPQRAQPAPVILPTPEVSLSPTPTPTPTLTPSIRSHVKRAMPPARRENPLGTLLVMVVVVTAIASTAAVAFGARR</sequence>
<feature type="region of interest" description="Disordered" evidence="1">
    <location>
        <begin position="84"/>
        <end position="135"/>
    </location>
</feature>
<feature type="compositionally biased region" description="Pro residues" evidence="1">
    <location>
        <begin position="89"/>
        <end position="108"/>
    </location>
</feature>
<keyword evidence="2" id="KW-1133">Transmembrane helix</keyword>
<dbReference type="EMBL" id="JBHSBI010000003">
    <property type="protein sequence ID" value="MFC4007231.1"/>
    <property type="molecule type" value="Genomic_DNA"/>
</dbReference>
<feature type="transmembrane region" description="Helical" evidence="2">
    <location>
        <begin position="226"/>
        <end position="249"/>
    </location>
</feature>
<protein>
    <submittedName>
        <fullName evidence="3">Uncharacterized protein</fullName>
    </submittedName>
</protein>
<dbReference type="Proteomes" id="UP001595851">
    <property type="component" value="Unassembled WGS sequence"/>
</dbReference>